<evidence type="ECO:0000313" key="3">
    <source>
        <dbReference type="Proteomes" id="UP001231197"/>
    </source>
</evidence>
<dbReference type="PANTHER" id="PTHR42850">
    <property type="entry name" value="METALLOPHOSPHOESTERASE"/>
    <property type="match status" value="1"/>
</dbReference>
<organism evidence="2 3">
    <name type="scientific">Winogradskyella bathintestinalis</name>
    <dbReference type="NCBI Taxonomy" id="3035208"/>
    <lineage>
        <taxon>Bacteria</taxon>
        <taxon>Pseudomonadati</taxon>
        <taxon>Bacteroidota</taxon>
        <taxon>Flavobacteriia</taxon>
        <taxon>Flavobacteriales</taxon>
        <taxon>Flavobacteriaceae</taxon>
        <taxon>Winogradskyella</taxon>
    </lineage>
</organism>
<dbReference type="PANTHER" id="PTHR42850:SF7">
    <property type="entry name" value="BIS(5'-NUCLEOSYL)-TETRAPHOSPHATASE PRPE [ASYMMETRICAL]"/>
    <property type="match status" value="1"/>
</dbReference>
<sequence>MIDLIGDVHGHADELEELLAKLGYSKKDNYYSHINPDRKVLFVGDYIDRGPKIRETLEIVKQMVDHDSAIALMGNHEYNALTFNFENPEGGHLRKHSIKNIHQHYQTLNQFRTRKEFPKGEEKYAEYLEWFKTLPLFYETESFRAVHACWDYKSIDYLKKHLSNNRLTDDLIHQSVKKDTALYEAIENTLKGKELKLPNNEFFMDSDGNKRDEMRYKWWENLSEMTYEEIKMHPITNLPTGTIDLSEIKDKNYYKKDDKSVFFGHYWLRVEDGPKQKPTLFRDNICCLDYSVAKNGHLVAYSFDNELELSEQKFTWVKKK</sequence>
<accession>A0ABT7ZS53</accession>
<dbReference type="EMBL" id="JASDDK010000001">
    <property type="protein sequence ID" value="MDN3491573.1"/>
    <property type="molecule type" value="Genomic_DNA"/>
</dbReference>
<comment type="caution">
    <text evidence="2">The sequence shown here is derived from an EMBL/GenBank/DDBJ whole genome shotgun (WGS) entry which is preliminary data.</text>
</comment>
<dbReference type="SUPFAM" id="SSF56300">
    <property type="entry name" value="Metallo-dependent phosphatases"/>
    <property type="match status" value="1"/>
</dbReference>
<dbReference type="InterPro" id="IPR029052">
    <property type="entry name" value="Metallo-depent_PP-like"/>
</dbReference>
<dbReference type="Gene3D" id="3.60.21.10">
    <property type="match status" value="1"/>
</dbReference>
<reference evidence="2 3" key="1">
    <citation type="journal article" date="2023" name="Int. J. Syst. Evol. Microbiol.">
        <title>Winogradskyella bathintestinalis sp. nov., isolated from the intestine of the deep-sea loosejaw dragonfish, Malacosteus niger.</title>
        <authorList>
            <person name="Uniacke-Lowe S."/>
            <person name="Johnson C.N."/>
            <person name="Stanton C."/>
            <person name="Hill C."/>
            <person name="Ross P."/>
        </authorList>
    </citation>
    <scope>NUCLEOTIDE SEQUENCE [LARGE SCALE GENOMIC DNA]</scope>
    <source>
        <strain evidence="2 3">APC 3343</strain>
    </source>
</reference>
<dbReference type="InterPro" id="IPR050126">
    <property type="entry name" value="Ap4A_hydrolase"/>
</dbReference>
<protein>
    <submittedName>
        <fullName evidence="2">Metallophosphoesterase</fullName>
    </submittedName>
</protein>
<dbReference type="Pfam" id="PF00149">
    <property type="entry name" value="Metallophos"/>
    <property type="match status" value="1"/>
</dbReference>
<keyword evidence="3" id="KW-1185">Reference proteome</keyword>
<dbReference type="InterPro" id="IPR006186">
    <property type="entry name" value="Ser/Thr-sp_prot-phosphatase"/>
</dbReference>
<name>A0ABT7ZS53_9FLAO</name>
<evidence type="ECO:0000313" key="2">
    <source>
        <dbReference type="EMBL" id="MDN3491573.1"/>
    </source>
</evidence>
<proteinExistence type="predicted"/>
<dbReference type="InterPro" id="IPR004843">
    <property type="entry name" value="Calcineurin-like_PHP"/>
</dbReference>
<dbReference type="PRINTS" id="PR00114">
    <property type="entry name" value="STPHPHTASE"/>
</dbReference>
<feature type="domain" description="Calcineurin-like phosphoesterase" evidence="1">
    <location>
        <begin position="2"/>
        <end position="138"/>
    </location>
</feature>
<evidence type="ECO:0000259" key="1">
    <source>
        <dbReference type="Pfam" id="PF00149"/>
    </source>
</evidence>
<dbReference type="RefSeq" id="WP_290205272.1">
    <property type="nucleotide sequence ID" value="NZ_JASDDK010000001.1"/>
</dbReference>
<gene>
    <name evidence="2" type="ORF">QMA06_02495</name>
</gene>
<dbReference type="Proteomes" id="UP001231197">
    <property type="component" value="Unassembled WGS sequence"/>
</dbReference>